<reference evidence="3" key="2">
    <citation type="submission" date="2020-05" db="UniProtKB">
        <authorList>
            <consortium name="EnsemblMetazoa"/>
        </authorList>
    </citation>
    <scope>IDENTIFICATION</scope>
    <source>
        <strain evidence="3">FAR1</strain>
    </source>
</reference>
<name>A0A182QHC2_9DIPT</name>
<reference evidence="4" key="1">
    <citation type="submission" date="2014-01" db="EMBL/GenBank/DDBJ databases">
        <title>The Genome Sequence of Anopheles farauti FAR1 (V2).</title>
        <authorList>
            <consortium name="The Broad Institute Genomics Platform"/>
            <person name="Neafsey D.E."/>
            <person name="Besansky N."/>
            <person name="Howell P."/>
            <person name="Walton C."/>
            <person name="Young S.K."/>
            <person name="Zeng Q."/>
            <person name="Gargeya S."/>
            <person name="Fitzgerald M."/>
            <person name="Haas B."/>
            <person name="Abouelleil A."/>
            <person name="Allen A.W."/>
            <person name="Alvarado L."/>
            <person name="Arachchi H.M."/>
            <person name="Berlin A.M."/>
            <person name="Chapman S.B."/>
            <person name="Gainer-Dewar J."/>
            <person name="Goldberg J."/>
            <person name="Griggs A."/>
            <person name="Gujja S."/>
            <person name="Hansen M."/>
            <person name="Howarth C."/>
            <person name="Imamovic A."/>
            <person name="Ireland A."/>
            <person name="Larimer J."/>
            <person name="McCowan C."/>
            <person name="Murphy C."/>
            <person name="Pearson M."/>
            <person name="Poon T.W."/>
            <person name="Priest M."/>
            <person name="Roberts A."/>
            <person name="Saif S."/>
            <person name="Shea T."/>
            <person name="Sisk P."/>
            <person name="Sykes S."/>
            <person name="Wortman J."/>
            <person name="Nusbaum C."/>
            <person name="Birren B."/>
        </authorList>
    </citation>
    <scope>NUCLEOTIDE SEQUENCE [LARGE SCALE GENOMIC DNA]</scope>
    <source>
        <strain evidence="4">FAR1</strain>
    </source>
</reference>
<keyword evidence="2" id="KW-0812">Transmembrane</keyword>
<dbReference type="AlphaFoldDB" id="A0A182QHC2"/>
<proteinExistence type="predicted"/>
<keyword evidence="2" id="KW-0472">Membrane</keyword>
<feature type="transmembrane region" description="Helical" evidence="2">
    <location>
        <begin position="32"/>
        <end position="54"/>
    </location>
</feature>
<accession>A0A182QHC2</accession>
<evidence type="ECO:0000256" key="2">
    <source>
        <dbReference type="SAM" id="Phobius"/>
    </source>
</evidence>
<feature type="compositionally biased region" description="Gly residues" evidence="1">
    <location>
        <begin position="86"/>
        <end position="98"/>
    </location>
</feature>
<dbReference type="EMBL" id="AXCN02001855">
    <property type="status" value="NOT_ANNOTATED_CDS"/>
    <property type="molecule type" value="Genomic_DNA"/>
</dbReference>
<feature type="compositionally biased region" description="Polar residues" evidence="1">
    <location>
        <begin position="102"/>
        <end position="111"/>
    </location>
</feature>
<protein>
    <submittedName>
        <fullName evidence="3">Uncharacterized protein</fullName>
    </submittedName>
</protein>
<organism evidence="3 4">
    <name type="scientific">Anopheles farauti</name>
    <dbReference type="NCBI Taxonomy" id="69004"/>
    <lineage>
        <taxon>Eukaryota</taxon>
        <taxon>Metazoa</taxon>
        <taxon>Ecdysozoa</taxon>
        <taxon>Arthropoda</taxon>
        <taxon>Hexapoda</taxon>
        <taxon>Insecta</taxon>
        <taxon>Pterygota</taxon>
        <taxon>Neoptera</taxon>
        <taxon>Endopterygota</taxon>
        <taxon>Diptera</taxon>
        <taxon>Nematocera</taxon>
        <taxon>Culicoidea</taxon>
        <taxon>Culicidae</taxon>
        <taxon>Anophelinae</taxon>
        <taxon>Anopheles</taxon>
    </lineage>
</organism>
<dbReference type="Proteomes" id="UP000075886">
    <property type="component" value="Unassembled WGS sequence"/>
</dbReference>
<dbReference type="EnsemblMetazoa" id="AFAF010185-RA">
    <property type="protein sequence ID" value="AFAF010185-PA"/>
    <property type="gene ID" value="AFAF010185"/>
</dbReference>
<evidence type="ECO:0000313" key="3">
    <source>
        <dbReference type="EnsemblMetazoa" id="AFAF010185-PA"/>
    </source>
</evidence>
<sequence length="111" mass="11665">MEMSSGCVGIAAVLLLPGGILALAHCRRMMMVMMVQVIVFATVLARCGRLVRVLGVFVTPYRHRTTVHVRVRCNRIVPVGDSGRTGRTGGGSGGGRVGGASVNRTTSTARV</sequence>
<keyword evidence="4" id="KW-1185">Reference proteome</keyword>
<dbReference type="VEuPathDB" id="VectorBase:AFAF010185"/>
<evidence type="ECO:0000256" key="1">
    <source>
        <dbReference type="SAM" id="MobiDB-lite"/>
    </source>
</evidence>
<evidence type="ECO:0000313" key="4">
    <source>
        <dbReference type="Proteomes" id="UP000075886"/>
    </source>
</evidence>
<keyword evidence="2" id="KW-1133">Transmembrane helix</keyword>
<feature type="region of interest" description="Disordered" evidence="1">
    <location>
        <begin position="82"/>
        <end position="111"/>
    </location>
</feature>